<dbReference type="EMBL" id="BSPV01000002">
    <property type="protein sequence ID" value="GLT13353.1"/>
    <property type="molecule type" value="Genomic_DNA"/>
</dbReference>
<dbReference type="Proteomes" id="UP000319828">
    <property type="component" value="Unassembled WGS sequence"/>
</dbReference>
<dbReference type="PANTHER" id="PTHR13061">
    <property type="entry name" value="DYNACTIN SUBUNIT P25"/>
    <property type="match status" value="1"/>
</dbReference>
<dbReference type="SUPFAM" id="SSF51161">
    <property type="entry name" value="Trimeric LpxA-like enzymes"/>
    <property type="match status" value="1"/>
</dbReference>
<protein>
    <submittedName>
        <fullName evidence="2">Gamma carbonic anhydrase family protein</fullName>
    </submittedName>
</protein>
<evidence type="ECO:0000313" key="3">
    <source>
        <dbReference type="Proteomes" id="UP000319828"/>
    </source>
</evidence>
<reference evidence="1" key="4">
    <citation type="submission" date="2023-01" db="EMBL/GenBank/DDBJ databases">
        <title>Draft genome sequence of Vibrio algivorus strain NBRC 111146.</title>
        <authorList>
            <person name="Sun Q."/>
            <person name="Mori K."/>
        </authorList>
    </citation>
    <scope>NUCLEOTIDE SEQUENCE</scope>
    <source>
        <strain evidence="1">NBRC 111146</strain>
    </source>
</reference>
<reference evidence="4" key="2">
    <citation type="journal article" date="2019" name="Int. J. Syst. Evol. Microbiol.">
        <title>The Global Catalogue of Microorganisms (GCM) 10K type strain sequencing project: providing services to taxonomists for standard genome sequencing and annotation.</title>
        <authorList>
            <consortium name="The Broad Institute Genomics Platform"/>
            <consortium name="The Broad Institute Genome Sequencing Center for Infectious Disease"/>
            <person name="Wu L."/>
            <person name="Ma J."/>
        </authorList>
    </citation>
    <scope>NUCLEOTIDE SEQUENCE [LARGE SCALE GENOMIC DNA]</scope>
    <source>
        <strain evidence="4">NBRC 111146</strain>
    </source>
</reference>
<organism evidence="2 3">
    <name type="scientific">Vibrio algivorus</name>
    <dbReference type="NCBI Taxonomy" id="1667024"/>
    <lineage>
        <taxon>Bacteria</taxon>
        <taxon>Pseudomonadati</taxon>
        <taxon>Pseudomonadota</taxon>
        <taxon>Gammaproteobacteria</taxon>
        <taxon>Vibrionales</taxon>
        <taxon>Vibrionaceae</taxon>
        <taxon>Vibrio</taxon>
    </lineage>
</organism>
<accession>A0A557NXV2</accession>
<evidence type="ECO:0000313" key="1">
    <source>
        <dbReference type="EMBL" id="GLT13353.1"/>
    </source>
</evidence>
<dbReference type="OrthoDB" id="9803036at2"/>
<evidence type="ECO:0000313" key="2">
    <source>
        <dbReference type="EMBL" id="TVO33246.1"/>
    </source>
</evidence>
<reference evidence="1" key="1">
    <citation type="journal article" date="2014" name="Int. J. Syst. Evol. Microbiol.">
        <title>Complete genome of a new Firmicutes species belonging to the dominant human colonic microbiota ('Ruminococcus bicirculans') reveals two chromosomes and a selective capacity to utilize plant glucans.</title>
        <authorList>
            <consortium name="NISC Comparative Sequencing Program"/>
            <person name="Wegmann U."/>
            <person name="Louis P."/>
            <person name="Goesmann A."/>
            <person name="Henrissat B."/>
            <person name="Duncan S.H."/>
            <person name="Flint H.J."/>
        </authorList>
    </citation>
    <scope>NUCLEOTIDE SEQUENCE</scope>
    <source>
        <strain evidence="1">NBRC 111146</strain>
    </source>
</reference>
<dbReference type="InterPro" id="IPR050484">
    <property type="entry name" value="Transf_Hexapept/Carb_Anhydrase"/>
</dbReference>
<sequence length="179" mass="19352">MNNIRSYKGISPLIGENVYIDELSVLVGEIRIGNDSSIWPLVAARGDVNHISIGERTNIQDGSVLHVTHKSTDNPNGFPLIIGNDVTVGHKVMLHGCTIHDRILIGMGAIVLDGAIIDSDVMIGAGSLVPPGKHLESGYLYVGSPVKQARPLKDEEKAFLLKSADNYVVNKNDYLTEVK</sequence>
<dbReference type="InterPro" id="IPR011004">
    <property type="entry name" value="Trimer_LpxA-like_sf"/>
</dbReference>
<evidence type="ECO:0000313" key="4">
    <source>
        <dbReference type="Proteomes" id="UP001157156"/>
    </source>
</evidence>
<dbReference type="InterPro" id="IPR047324">
    <property type="entry name" value="LbH_gamma_CA-like"/>
</dbReference>
<dbReference type="PANTHER" id="PTHR13061:SF56">
    <property type="entry name" value="PROTEIN YRDA"/>
    <property type="match status" value="1"/>
</dbReference>
<dbReference type="AlphaFoldDB" id="A0A557NXV2"/>
<comment type="caution">
    <text evidence="2">The sequence shown here is derived from an EMBL/GenBank/DDBJ whole genome shotgun (WGS) entry which is preliminary data.</text>
</comment>
<dbReference type="RefSeq" id="WP_089125148.1">
    <property type="nucleotide sequence ID" value="NZ_BSPV01000002.1"/>
</dbReference>
<proteinExistence type="predicted"/>
<dbReference type="CDD" id="cd04645">
    <property type="entry name" value="LbH_gamma_CA_like"/>
    <property type="match status" value="1"/>
</dbReference>
<dbReference type="Gene3D" id="2.160.10.10">
    <property type="entry name" value="Hexapeptide repeat proteins"/>
    <property type="match status" value="1"/>
</dbReference>
<dbReference type="Proteomes" id="UP001157156">
    <property type="component" value="Unassembled WGS sequence"/>
</dbReference>
<keyword evidence="4" id="KW-1185">Reference proteome</keyword>
<reference evidence="2 3" key="3">
    <citation type="submission" date="2019-07" db="EMBL/GenBank/DDBJ databases">
        <title>The draft genome sequence of Vibrio algivorus M1486.</title>
        <authorList>
            <person name="Meng X."/>
        </authorList>
    </citation>
    <scope>NUCLEOTIDE SEQUENCE [LARGE SCALE GENOMIC DNA]</scope>
    <source>
        <strain evidence="2 3">M1486</strain>
    </source>
</reference>
<gene>
    <name evidence="2" type="ORF">FOF44_15745</name>
    <name evidence="1" type="ORF">GCM10007931_03270</name>
</gene>
<name>A0A557NXV2_9VIBR</name>
<dbReference type="EMBL" id="VMKJ01000045">
    <property type="protein sequence ID" value="TVO33246.1"/>
    <property type="molecule type" value="Genomic_DNA"/>
</dbReference>